<comment type="subcellular location">
    <subcellularLocation>
        <location evidence="1">Membrane</location>
        <topology evidence="1">Single-pass membrane protein</topology>
    </subcellularLocation>
</comment>
<dbReference type="Gene3D" id="2.30.30.40">
    <property type="entry name" value="SH3 Domains"/>
    <property type="match status" value="1"/>
</dbReference>
<dbReference type="GO" id="GO:0071944">
    <property type="term" value="C:cell periphery"/>
    <property type="evidence" value="ECO:0007669"/>
    <property type="project" value="UniProtKB-ARBA"/>
</dbReference>
<dbReference type="InterPro" id="IPR001452">
    <property type="entry name" value="SH3_domain"/>
</dbReference>
<dbReference type="InterPro" id="IPR036028">
    <property type="entry name" value="SH3-like_dom_sf"/>
</dbReference>
<evidence type="ECO:0000256" key="6">
    <source>
        <dbReference type="PROSITE-ProRule" id="PRU00192"/>
    </source>
</evidence>
<name>A0A8H3U0M2_9TREE</name>
<proteinExistence type="predicted"/>
<evidence type="ECO:0000256" key="8">
    <source>
        <dbReference type="SAM" id="Phobius"/>
    </source>
</evidence>
<dbReference type="GO" id="GO:0016020">
    <property type="term" value="C:membrane"/>
    <property type="evidence" value="ECO:0007669"/>
    <property type="project" value="UniProtKB-SubCell"/>
</dbReference>
<keyword evidence="3 8" id="KW-0812">Transmembrane</keyword>
<feature type="region of interest" description="Disordered" evidence="7">
    <location>
        <begin position="45"/>
        <end position="160"/>
    </location>
</feature>
<feature type="compositionally biased region" description="Low complexity" evidence="7">
    <location>
        <begin position="76"/>
        <end position="160"/>
    </location>
</feature>
<dbReference type="Proteomes" id="UP000620104">
    <property type="component" value="Unassembled WGS sequence"/>
</dbReference>
<evidence type="ECO:0000256" key="2">
    <source>
        <dbReference type="ARBA" id="ARBA00022443"/>
    </source>
</evidence>
<reference evidence="10" key="1">
    <citation type="submission" date="2020-07" db="EMBL/GenBank/DDBJ databases">
        <title>Draft Genome Sequence of a Deep-Sea Yeast, Naganishia (Cryptococcus) liquefaciens strain N6.</title>
        <authorList>
            <person name="Han Y.W."/>
            <person name="Kajitani R."/>
            <person name="Morimoto H."/>
            <person name="Parhat M."/>
            <person name="Tsubouchi H."/>
            <person name="Bakenova O."/>
            <person name="Ogata M."/>
            <person name="Argunhan B."/>
            <person name="Aoki R."/>
            <person name="Kajiwara S."/>
            <person name="Itoh T."/>
            <person name="Iwasaki H."/>
        </authorList>
    </citation>
    <scope>NUCLEOTIDE SEQUENCE</scope>
    <source>
        <strain evidence="10">N6</strain>
    </source>
</reference>
<evidence type="ECO:0000256" key="1">
    <source>
        <dbReference type="ARBA" id="ARBA00004167"/>
    </source>
</evidence>
<feature type="region of interest" description="Disordered" evidence="7">
    <location>
        <begin position="460"/>
        <end position="479"/>
    </location>
</feature>
<dbReference type="OrthoDB" id="5340910at2759"/>
<dbReference type="InterPro" id="IPR051694">
    <property type="entry name" value="Immunoregulatory_rcpt-like"/>
</dbReference>
<feature type="compositionally biased region" description="Polar residues" evidence="7">
    <location>
        <begin position="47"/>
        <end position="75"/>
    </location>
</feature>
<dbReference type="PANTHER" id="PTHR15549">
    <property type="entry name" value="PAIRED IMMUNOGLOBULIN-LIKE TYPE 2 RECEPTOR"/>
    <property type="match status" value="1"/>
</dbReference>
<evidence type="ECO:0000256" key="3">
    <source>
        <dbReference type="ARBA" id="ARBA00022692"/>
    </source>
</evidence>
<accession>A0A8H3U0M2</accession>
<evidence type="ECO:0000256" key="7">
    <source>
        <dbReference type="SAM" id="MobiDB-lite"/>
    </source>
</evidence>
<organism evidence="10 11">
    <name type="scientific">Naganishia liquefaciens</name>
    <dbReference type="NCBI Taxonomy" id="104408"/>
    <lineage>
        <taxon>Eukaryota</taxon>
        <taxon>Fungi</taxon>
        <taxon>Dikarya</taxon>
        <taxon>Basidiomycota</taxon>
        <taxon>Agaricomycotina</taxon>
        <taxon>Tremellomycetes</taxon>
        <taxon>Filobasidiales</taxon>
        <taxon>Filobasidiaceae</taxon>
        <taxon>Naganishia</taxon>
    </lineage>
</organism>
<feature type="transmembrane region" description="Helical" evidence="8">
    <location>
        <begin position="185"/>
        <end position="208"/>
    </location>
</feature>
<feature type="domain" description="SH3" evidence="9">
    <location>
        <begin position="370"/>
        <end position="430"/>
    </location>
</feature>
<dbReference type="SMART" id="SM00326">
    <property type="entry name" value="SH3"/>
    <property type="match status" value="1"/>
</dbReference>
<sequence>MAPSNPLLAPKLHARAGAPTAGLANTMSTTTTAVTPVRTSAARVVTSSAKPVQSTSARTPSTSAVAPKVTTSQARAVTTSTPVKVSSTTAAPVIRTTSTTLSSSKVVATTSSSSSSIPKSTSTTSLTSTSSSSIITSSSTSSSSTHLSSSHSSQSSSSSTVNIVAPASATASGKESSSSGISGGAIAGIVIGILLVAVAGALLAYRMIQRRRRANRRLTGNLQAWTDRTSYFSSGGGAGARGEREVEAGGVPFREMGDKDQDGGPWALGEKQAYEEPMLAGVGAGMAAYAAQPGQQAYQPEYQQQTQAHAYQPYANHQPYALPQTPTHQSQPQGFPYAPTPGTATSHTPGETFGPAPATSQEVAAGPVLQDGMSVVVRQGFVRTLDDELVIAPGDHLTVIQAYDDGWCLCQSSLNEQGVVPQSCLEPVSGYAQGRTSPIQMPTPAVMVSDGNDEILTAEPEKKLPSLPRSETTKSLAVSERSERRSSLFLNAAAAGLYLQQNPTPTNLAFT</sequence>
<feature type="region of interest" description="Disordered" evidence="7">
    <location>
        <begin position="318"/>
        <end position="359"/>
    </location>
</feature>
<evidence type="ECO:0000313" key="10">
    <source>
        <dbReference type="EMBL" id="GHJ90441.1"/>
    </source>
</evidence>
<feature type="compositionally biased region" description="Polar residues" evidence="7">
    <location>
        <begin position="324"/>
        <end position="333"/>
    </location>
</feature>
<keyword evidence="2 6" id="KW-0728">SH3 domain</keyword>
<keyword evidence="4 8" id="KW-1133">Transmembrane helix</keyword>
<comment type="caution">
    <text evidence="10">The sequence shown here is derived from an EMBL/GenBank/DDBJ whole genome shotgun (WGS) entry which is preliminary data.</text>
</comment>
<dbReference type="AlphaFoldDB" id="A0A8H3U0M2"/>
<keyword evidence="5 8" id="KW-0472">Membrane</keyword>
<dbReference type="Pfam" id="PF14604">
    <property type="entry name" value="SH3_9"/>
    <property type="match status" value="1"/>
</dbReference>
<dbReference type="SUPFAM" id="SSF50044">
    <property type="entry name" value="SH3-domain"/>
    <property type="match status" value="1"/>
</dbReference>
<evidence type="ECO:0000256" key="5">
    <source>
        <dbReference type="ARBA" id="ARBA00023136"/>
    </source>
</evidence>
<evidence type="ECO:0000259" key="9">
    <source>
        <dbReference type="PROSITE" id="PS50002"/>
    </source>
</evidence>
<keyword evidence="11" id="KW-1185">Reference proteome</keyword>
<evidence type="ECO:0000313" key="11">
    <source>
        <dbReference type="Proteomes" id="UP000620104"/>
    </source>
</evidence>
<evidence type="ECO:0000256" key="4">
    <source>
        <dbReference type="ARBA" id="ARBA00022989"/>
    </source>
</evidence>
<protein>
    <recommendedName>
        <fullName evidence="9">SH3 domain-containing protein</fullName>
    </recommendedName>
</protein>
<gene>
    <name evidence="10" type="ORF">NliqN6_6843</name>
</gene>
<dbReference type="EMBL" id="BLZA01000058">
    <property type="protein sequence ID" value="GHJ90441.1"/>
    <property type="molecule type" value="Genomic_DNA"/>
</dbReference>
<dbReference type="PROSITE" id="PS50002">
    <property type="entry name" value="SH3"/>
    <property type="match status" value="1"/>
</dbReference>